<evidence type="ECO:0000256" key="1">
    <source>
        <dbReference type="ARBA" id="ARBA00023015"/>
    </source>
</evidence>
<evidence type="ECO:0000256" key="4">
    <source>
        <dbReference type="PROSITE-ProRule" id="PRU00335"/>
    </source>
</evidence>
<feature type="domain" description="HTH tetR-type" evidence="5">
    <location>
        <begin position="1"/>
        <end position="54"/>
    </location>
</feature>
<proteinExistence type="predicted"/>
<dbReference type="OrthoDB" id="9796019at2"/>
<reference evidence="6 7" key="1">
    <citation type="submission" date="2019-07" db="EMBL/GenBank/DDBJ databases">
        <authorList>
            <person name="Zhu P."/>
        </authorList>
    </citation>
    <scope>NUCLEOTIDE SEQUENCE [LARGE SCALE GENOMIC DNA]</scope>
    <source>
        <strain evidence="6 7">SSL-25</strain>
    </source>
</reference>
<keyword evidence="1" id="KW-0805">Transcription regulation</keyword>
<evidence type="ECO:0000313" key="6">
    <source>
        <dbReference type="EMBL" id="QDY81013.1"/>
    </source>
</evidence>
<dbReference type="PANTHER" id="PTHR30055">
    <property type="entry name" value="HTH-TYPE TRANSCRIPTIONAL REGULATOR RUTR"/>
    <property type="match status" value="1"/>
</dbReference>
<organism evidence="6 7">
    <name type="scientific">Streptomyces qinzhouensis</name>
    <dbReference type="NCBI Taxonomy" id="2599401"/>
    <lineage>
        <taxon>Bacteria</taxon>
        <taxon>Bacillati</taxon>
        <taxon>Actinomycetota</taxon>
        <taxon>Actinomycetes</taxon>
        <taxon>Kitasatosporales</taxon>
        <taxon>Streptomycetaceae</taxon>
        <taxon>Streptomyces</taxon>
    </lineage>
</organism>
<evidence type="ECO:0000256" key="3">
    <source>
        <dbReference type="ARBA" id="ARBA00023163"/>
    </source>
</evidence>
<dbReference type="Gene3D" id="1.10.10.60">
    <property type="entry name" value="Homeodomain-like"/>
    <property type="match status" value="1"/>
</dbReference>
<dbReference type="GO" id="GO:0003700">
    <property type="term" value="F:DNA-binding transcription factor activity"/>
    <property type="evidence" value="ECO:0007669"/>
    <property type="project" value="TreeGrafter"/>
</dbReference>
<dbReference type="InterPro" id="IPR036271">
    <property type="entry name" value="Tet_transcr_reg_TetR-rel_C_sf"/>
</dbReference>
<evidence type="ECO:0000256" key="2">
    <source>
        <dbReference type="ARBA" id="ARBA00023125"/>
    </source>
</evidence>
<keyword evidence="2 4" id="KW-0238">DNA-binding</keyword>
<dbReference type="Pfam" id="PF00440">
    <property type="entry name" value="TetR_N"/>
    <property type="match status" value="1"/>
</dbReference>
<dbReference type="EMBL" id="CP042266">
    <property type="protein sequence ID" value="QDY81013.1"/>
    <property type="molecule type" value="Genomic_DNA"/>
</dbReference>
<dbReference type="Proteomes" id="UP000320580">
    <property type="component" value="Chromosome"/>
</dbReference>
<dbReference type="InterPro" id="IPR050109">
    <property type="entry name" value="HTH-type_TetR-like_transc_reg"/>
</dbReference>
<protein>
    <submittedName>
        <fullName evidence="6">TetR/AcrR family transcriptional regulator</fullName>
    </submittedName>
</protein>
<dbReference type="AlphaFoldDB" id="A0A5B8JT19"/>
<keyword evidence="3" id="KW-0804">Transcription</keyword>
<feature type="DNA-binding region" description="H-T-H motif" evidence="4">
    <location>
        <begin position="17"/>
        <end position="36"/>
    </location>
</feature>
<evidence type="ECO:0000259" key="5">
    <source>
        <dbReference type="PROSITE" id="PS50977"/>
    </source>
</evidence>
<dbReference type="SUPFAM" id="SSF48498">
    <property type="entry name" value="Tetracyclin repressor-like, C-terminal domain"/>
    <property type="match status" value="1"/>
</dbReference>
<dbReference type="InterPro" id="IPR009057">
    <property type="entry name" value="Homeodomain-like_sf"/>
</dbReference>
<keyword evidence="7" id="KW-1185">Reference proteome</keyword>
<dbReference type="Pfam" id="PF16859">
    <property type="entry name" value="TetR_C_11"/>
    <property type="match status" value="1"/>
</dbReference>
<sequence length="180" mass="19868">MRTTLELAQEVGYAKLSIEGIAARTGVGKHTIYRRWPSKGAVFLDALLSSIEADLGYPYTGDLVADLRVQMTHAVNLLAAPPYDRLYAALVGEAQHDPAVAKTLYERFIRPQSDRTIDRLKKAQEDGQLSSGLDLETTTAALYGAYYHKLLLTPFTLSSRDVELVLDVFFTIGTHPPVKS</sequence>
<dbReference type="PROSITE" id="PS50977">
    <property type="entry name" value="HTH_TETR_2"/>
    <property type="match status" value="1"/>
</dbReference>
<gene>
    <name evidence="6" type="ORF">FQU76_13935</name>
</gene>
<dbReference type="InterPro" id="IPR011075">
    <property type="entry name" value="TetR_C"/>
</dbReference>
<dbReference type="SUPFAM" id="SSF46689">
    <property type="entry name" value="Homeodomain-like"/>
    <property type="match status" value="1"/>
</dbReference>
<dbReference type="GO" id="GO:0000976">
    <property type="term" value="F:transcription cis-regulatory region binding"/>
    <property type="evidence" value="ECO:0007669"/>
    <property type="project" value="TreeGrafter"/>
</dbReference>
<dbReference type="Gene3D" id="1.10.357.10">
    <property type="entry name" value="Tetracycline Repressor, domain 2"/>
    <property type="match status" value="1"/>
</dbReference>
<dbReference type="InterPro" id="IPR001647">
    <property type="entry name" value="HTH_TetR"/>
</dbReference>
<accession>A0A5B8JT19</accession>
<dbReference type="PANTHER" id="PTHR30055:SF148">
    <property type="entry name" value="TETR-FAMILY TRANSCRIPTIONAL REGULATOR"/>
    <property type="match status" value="1"/>
</dbReference>
<dbReference type="KEGG" id="sqz:FQU76_13935"/>
<evidence type="ECO:0000313" key="7">
    <source>
        <dbReference type="Proteomes" id="UP000320580"/>
    </source>
</evidence>
<name>A0A5B8JT19_9ACTN</name>